<sequence length="139" mass="16074">MSENKKVSLRIESISDEQQIVQNVTGDYFQKGDSVYYRYEEPDHNMGRTNTTIKIKANDIRVVRHGDTQSEQSFQLDSLQPGYYHTATGKMNISNRATEINIELDQGYGQISWSYELYLNDEHAGDFKLKIEIQEATEL</sequence>
<reference evidence="1 2" key="1">
    <citation type="submission" date="2019-01" db="EMBL/GenBank/DDBJ databases">
        <title>Chengkuizengella sp. nov., isolated from deep-sea sediment of East Pacific Ocean.</title>
        <authorList>
            <person name="Yang J."/>
            <person name="Lai Q."/>
            <person name="Shao Z."/>
        </authorList>
    </citation>
    <scope>NUCLEOTIDE SEQUENCE [LARGE SCALE GENOMIC DNA]</scope>
    <source>
        <strain evidence="1 2">YPA3-1-1</strain>
    </source>
</reference>
<dbReference type="Pfam" id="PF09148">
    <property type="entry name" value="DUF1934"/>
    <property type="match status" value="1"/>
</dbReference>
<dbReference type="InterPro" id="IPR015231">
    <property type="entry name" value="DUF1934"/>
</dbReference>
<dbReference type="InterPro" id="IPR012674">
    <property type="entry name" value="Calycin"/>
</dbReference>
<dbReference type="Proteomes" id="UP000448943">
    <property type="component" value="Unassembled WGS sequence"/>
</dbReference>
<dbReference type="SUPFAM" id="SSF50814">
    <property type="entry name" value="Lipocalins"/>
    <property type="match status" value="1"/>
</dbReference>
<dbReference type="OrthoDB" id="2641675at2"/>
<dbReference type="Gene3D" id="2.40.128.20">
    <property type="match status" value="1"/>
</dbReference>
<proteinExistence type="predicted"/>
<keyword evidence="2" id="KW-1185">Reference proteome</keyword>
<dbReference type="RefSeq" id="WP_160647886.1">
    <property type="nucleotide sequence ID" value="NZ_SIJB01000056.1"/>
</dbReference>
<gene>
    <name evidence="1" type="ORF">ERL59_19130</name>
</gene>
<dbReference type="AlphaFoldDB" id="A0A6N9Q865"/>
<name>A0A6N9Q865_9BACL</name>
<dbReference type="EMBL" id="SIJB01000056">
    <property type="protein sequence ID" value="NBI31066.1"/>
    <property type="molecule type" value="Genomic_DNA"/>
</dbReference>
<comment type="caution">
    <text evidence="1">The sequence shown here is derived from an EMBL/GenBank/DDBJ whole genome shotgun (WGS) entry which is preliminary data.</text>
</comment>
<evidence type="ECO:0000313" key="2">
    <source>
        <dbReference type="Proteomes" id="UP000448943"/>
    </source>
</evidence>
<accession>A0A6N9Q865</accession>
<protein>
    <submittedName>
        <fullName evidence="1">DUF1934 domain-containing protein</fullName>
    </submittedName>
</protein>
<evidence type="ECO:0000313" key="1">
    <source>
        <dbReference type="EMBL" id="NBI31066.1"/>
    </source>
</evidence>
<organism evidence="1 2">
    <name type="scientific">Chengkuizengella marina</name>
    <dbReference type="NCBI Taxonomy" id="2507566"/>
    <lineage>
        <taxon>Bacteria</taxon>
        <taxon>Bacillati</taxon>
        <taxon>Bacillota</taxon>
        <taxon>Bacilli</taxon>
        <taxon>Bacillales</taxon>
        <taxon>Paenibacillaceae</taxon>
        <taxon>Chengkuizengella</taxon>
    </lineage>
</organism>